<keyword evidence="2" id="KW-1185">Reference proteome</keyword>
<sequence length="201" mass="23013">MLVSVPTLGFGDEPAFDQYGGIRTIKAEATGFFRLEHLDGRHFLVTPEGHGYRALGINHFHNMSSKDYDAVVKQIRSWGFNAGCYQGPRWIWKRYPYTKGINLVPVCVWKPDSQFAYKDVFDPRFLAELDSAIQSIVEPQSDNEMLIGYFWTDIPIWSRTRNGGWISFYKSLREDSSGGTKWREWKGTVVPTIDESSTDGN</sequence>
<protein>
    <submittedName>
        <fullName evidence="1">Uncharacterized protein</fullName>
    </submittedName>
</protein>
<name>A0A5C6E187_9BACT</name>
<dbReference type="EMBL" id="SJPV01000001">
    <property type="protein sequence ID" value="TWU42630.1"/>
    <property type="molecule type" value="Genomic_DNA"/>
</dbReference>
<dbReference type="Gene3D" id="3.20.20.80">
    <property type="entry name" value="Glycosidases"/>
    <property type="match status" value="2"/>
</dbReference>
<reference evidence="1 2" key="1">
    <citation type="submission" date="2019-02" db="EMBL/GenBank/DDBJ databases">
        <title>Deep-cultivation of Planctomycetes and their phenomic and genomic characterization uncovers novel biology.</title>
        <authorList>
            <person name="Wiegand S."/>
            <person name="Jogler M."/>
            <person name="Boedeker C."/>
            <person name="Pinto D."/>
            <person name="Vollmers J."/>
            <person name="Rivas-Marin E."/>
            <person name="Kohn T."/>
            <person name="Peeters S.H."/>
            <person name="Heuer A."/>
            <person name="Rast P."/>
            <person name="Oberbeckmann S."/>
            <person name="Bunk B."/>
            <person name="Jeske O."/>
            <person name="Meyerdierks A."/>
            <person name="Storesund J.E."/>
            <person name="Kallscheuer N."/>
            <person name="Luecker S."/>
            <person name="Lage O.M."/>
            <person name="Pohl T."/>
            <person name="Merkel B.J."/>
            <person name="Hornburger P."/>
            <person name="Mueller R.-W."/>
            <person name="Bruemmer F."/>
            <person name="Labrenz M."/>
            <person name="Spormann A.M."/>
            <person name="Op Den Camp H."/>
            <person name="Overmann J."/>
            <person name="Amann R."/>
            <person name="Jetten M.S.M."/>
            <person name="Mascher T."/>
            <person name="Medema M.H."/>
            <person name="Devos D.P."/>
            <person name="Kaster A.-K."/>
            <person name="Ovreas L."/>
            <person name="Rohde M."/>
            <person name="Galperin M.Y."/>
            <person name="Jogler C."/>
        </authorList>
    </citation>
    <scope>NUCLEOTIDE SEQUENCE [LARGE SCALE GENOMIC DNA]</scope>
    <source>
        <strain evidence="1 2">Poly41</strain>
    </source>
</reference>
<dbReference type="Proteomes" id="UP000319143">
    <property type="component" value="Unassembled WGS sequence"/>
</dbReference>
<accession>A0A5C6E187</accession>
<gene>
    <name evidence="1" type="ORF">Poly41_09290</name>
</gene>
<dbReference type="RefSeq" id="WP_146524648.1">
    <property type="nucleotide sequence ID" value="NZ_SJPV01000001.1"/>
</dbReference>
<organism evidence="1 2">
    <name type="scientific">Novipirellula artificiosorum</name>
    <dbReference type="NCBI Taxonomy" id="2528016"/>
    <lineage>
        <taxon>Bacteria</taxon>
        <taxon>Pseudomonadati</taxon>
        <taxon>Planctomycetota</taxon>
        <taxon>Planctomycetia</taxon>
        <taxon>Pirellulales</taxon>
        <taxon>Pirellulaceae</taxon>
        <taxon>Novipirellula</taxon>
    </lineage>
</organism>
<dbReference type="AlphaFoldDB" id="A0A5C6E187"/>
<evidence type="ECO:0000313" key="1">
    <source>
        <dbReference type="EMBL" id="TWU42630.1"/>
    </source>
</evidence>
<comment type="caution">
    <text evidence="1">The sequence shown here is derived from an EMBL/GenBank/DDBJ whole genome shotgun (WGS) entry which is preliminary data.</text>
</comment>
<dbReference type="OrthoDB" id="9760450at2"/>
<proteinExistence type="predicted"/>
<evidence type="ECO:0000313" key="2">
    <source>
        <dbReference type="Proteomes" id="UP000319143"/>
    </source>
</evidence>